<evidence type="ECO:0000256" key="1">
    <source>
        <dbReference type="ARBA" id="ARBA00004651"/>
    </source>
</evidence>
<evidence type="ECO:0000313" key="8">
    <source>
        <dbReference type="Proteomes" id="UP000029917"/>
    </source>
</evidence>
<comment type="subcellular location">
    <subcellularLocation>
        <location evidence="1">Cell membrane</location>
        <topology evidence="1">Multi-pass membrane protein</topology>
    </subcellularLocation>
</comment>
<keyword evidence="4 6" id="KW-1133">Transmembrane helix</keyword>
<name>A0A099FF71_9RHOB</name>
<dbReference type="Proteomes" id="UP000029917">
    <property type="component" value="Unassembled WGS sequence"/>
</dbReference>
<evidence type="ECO:0000256" key="4">
    <source>
        <dbReference type="ARBA" id="ARBA00022989"/>
    </source>
</evidence>
<keyword evidence="2" id="KW-1003">Cell membrane</keyword>
<feature type="transmembrane region" description="Helical" evidence="6">
    <location>
        <begin position="344"/>
        <end position="364"/>
    </location>
</feature>
<dbReference type="OrthoDB" id="8477889at2"/>
<organism evidence="7 8">
    <name type="scientific">Paracoccus sphaerophysae</name>
    <dbReference type="NCBI Taxonomy" id="690417"/>
    <lineage>
        <taxon>Bacteria</taxon>
        <taxon>Pseudomonadati</taxon>
        <taxon>Pseudomonadota</taxon>
        <taxon>Alphaproteobacteria</taxon>
        <taxon>Rhodobacterales</taxon>
        <taxon>Paracoccaceae</taxon>
        <taxon>Paracoccus</taxon>
    </lineage>
</organism>
<dbReference type="GO" id="GO:0043190">
    <property type="term" value="C:ATP-binding cassette (ABC) transporter complex"/>
    <property type="evidence" value="ECO:0007669"/>
    <property type="project" value="InterPro"/>
</dbReference>
<dbReference type="NCBIfam" id="TIGR04407">
    <property type="entry name" value="LptF_YjgP"/>
    <property type="match status" value="1"/>
</dbReference>
<feature type="transmembrane region" description="Helical" evidence="6">
    <location>
        <begin position="283"/>
        <end position="302"/>
    </location>
</feature>
<keyword evidence="3 6" id="KW-0812">Transmembrane</keyword>
<gene>
    <name evidence="7" type="ORF">IC63_03865</name>
</gene>
<keyword evidence="8" id="KW-1185">Reference proteome</keyword>
<dbReference type="GO" id="GO:0015920">
    <property type="term" value="P:lipopolysaccharide transport"/>
    <property type="evidence" value="ECO:0007669"/>
    <property type="project" value="TreeGrafter"/>
</dbReference>
<feature type="transmembrane region" description="Helical" evidence="6">
    <location>
        <begin position="49"/>
        <end position="75"/>
    </location>
</feature>
<feature type="transmembrane region" description="Helical" evidence="6">
    <location>
        <begin position="12"/>
        <end position="29"/>
    </location>
</feature>
<dbReference type="RefSeq" id="WP_036717071.1">
    <property type="nucleotide sequence ID" value="NZ_JRKS01000007.1"/>
</dbReference>
<proteinExistence type="predicted"/>
<sequence length="380" mass="41038">MPRIDRYMLTHYLTQFGFFALVLVSVYWINRAVQLFEQLIQDGQTALVVLEFTALTLPLVISLVLPVAAFAAAAYGTSRLASESEQTAMQAAGMSPWRMARPVLVFGVIVGVMVAILAHGLVPMARARLADRQAEIAENVTAQFLRAGVFQYPADGVTLFIGEMAPDGRLRDLFLEDARNPADQAIHTAEEALVLRTDGGPRLVMQRGMTQNLRAKAGAEPRLSVTRFTDLTYDIGGMFAAQARKDRDLRTYSTARLLSPDAALLEATGASPPRARAEAHERIAQPLMAPIGALLGFAMLLLGGYSRFGVWRQVIWAIVALVVVHGLSTAAASRTAQSPEAWPILYLAPLIGALIAAAALWTAARPRRVRAPSVPAEAAA</sequence>
<dbReference type="EMBL" id="JRKS01000007">
    <property type="protein sequence ID" value="KGJ08737.1"/>
    <property type="molecule type" value="Genomic_DNA"/>
</dbReference>
<accession>A0A099FF71</accession>
<dbReference type="PANTHER" id="PTHR33529:SF6">
    <property type="entry name" value="YJGP_YJGQ FAMILY PERMEASE"/>
    <property type="match status" value="1"/>
</dbReference>
<evidence type="ECO:0000313" key="7">
    <source>
        <dbReference type="EMBL" id="KGJ08737.1"/>
    </source>
</evidence>
<evidence type="ECO:0000256" key="6">
    <source>
        <dbReference type="SAM" id="Phobius"/>
    </source>
</evidence>
<reference evidence="7 8" key="1">
    <citation type="submission" date="2014-09" db="EMBL/GenBank/DDBJ databases">
        <authorList>
            <person name="McGinnis J.M."/>
            <person name="Wolfgang W.J."/>
        </authorList>
    </citation>
    <scope>NUCLEOTIDE SEQUENCE [LARGE SCALE GENOMIC DNA]</scope>
    <source>
        <strain evidence="7 8">HAMBI 3106</strain>
    </source>
</reference>
<evidence type="ECO:0000256" key="2">
    <source>
        <dbReference type="ARBA" id="ARBA00022475"/>
    </source>
</evidence>
<dbReference type="InterPro" id="IPR030922">
    <property type="entry name" value="LptF"/>
</dbReference>
<dbReference type="AlphaFoldDB" id="A0A099FF71"/>
<dbReference type="Pfam" id="PF03739">
    <property type="entry name" value="LptF_LptG"/>
    <property type="match status" value="1"/>
</dbReference>
<reference evidence="7 8" key="2">
    <citation type="submission" date="2014-10" db="EMBL/GenBank/DDBJ databases">
        <title>Paracoccus sanguinis sp. nov., isolated from clinical specimens of New York State patients.</title>
        <authorList>
            <person name="Mingle L.A."/>
            <person name="Cole J.A."/>
            <person name="Lapierre P."/>
            <person name="Musser K.A."/>
        </authorList>
    </citation>
    <scope>NUCLEOTIDE SEQUENCE [LARGE SCALE GENOMIC DNA]</scope>
    <source>
        <strain evidence="7 8">HAMBI 3106</strain>
    </source>
</reference>
<dbReference type="GO" id="GO:0055085">
    <property type="term" value="P:transmembrane transport"/>
    <property type="evidence" value="ECO:0007669"/>
    <property type="project" value="InterPro"/>
</dbReference>
<dbReference type="InterPro" id="IPR005495">
    <property type="entry name" value="LptG/LptF_permease"/>
</dbReference>
<protein>
    <submittedName>
        <fullName evidence="7">Permease</fullName>
    </submittedName>
</protein>
<feature type="transmembrane region" description="Helical" evidence="6">
    <location>
        <begin position="314"/>
        <end position="332"/>
    </location>
</feature>
<dbReference type="PANTHER" id="PTHR33529">
    <property type="entry name" value="SLR0882 PROTEIN-RELATED"/>
    <property type="match status" value="1"/>
</dbReference>
<keyword evidence="5 6" id="KW-0472">Membrane</keyword>
<dbReference type="STRING" id="690417.IC63_03865"/>
<feature type="transmembrane region" description="Helical" evidence="6">
    <location>
        <begin position="103"/>
        <end position="122"/>
    </location>
</feature>
<comment type="caution">
    <text evidence="7">The sequence shown here is derived from an EMBL/GenBank/DDBJ whole genome shotgun (WGS) entry which is preliminary data.</text>
</comment>
<evidence type="ECO:0000256" key="3">
    <source>
        <dbReference type="ARBA" id="ARBA00022692"/>
    </source>
</evidence>
<evidence type="ECO:0000256" key="5">
    <source>
        <dbReference type="ARBA" id="ARBA00023136"/>
    </source>
</evidence>